<dbReference type="RefSeq" id="XP_012899064.1">
    <property type="nucleotide sequence ID" value="XM_013043610.1"/>
</dbReference>
<keyword evidence="2" id="KW-1185">Reference proteome</keyword>
<reference evidence="1" key="1">
    <citation type="submission" date="2010-02" db="EMBL/GenBank/DDBJ databases">
        <title>Sequencing and annotation of the Blastocystis hominis genome.</title>
        <authorList>
            <person name="Wincker P."/>
        </authorList>
    </citation>
    <scope>NUCLEOTIDE SEQUENCE</scope>
    <source>
        <strain evidence="1">Singapore isolate B</strain>
    </source>
</reference>
<gene>
    <name evidence="1" type="ORF">GSBLH_T00004662001</name>
</gene>
<evidence type="ECO:0000313" key="1">
    <source>
        <dbReference type="EMBL" id="CBK25016.2"/>
    </source>
</evidence>
<evidence type="ECO:0000313" key="2">
    <source>
        <dbReference type="Proteomes" id="UP000008312"/>
    </source>
</evidence>
<dbReference type="Proteomes" id="UP000008312">
    <property type="component" value="Unassembled WGS sequence"/>
</dbReference>
<name>D8MAC7_BLAHO</name>
<dbReference type="EMBL" id="FN668689">
    <property type="protein sequence ID" value="CBK25016.2"/>
    <property type="molecule type" value="Genomic_DNA"/>
</dbReference>
<dbReference type="GeneID" id="24921674"/>
<proteinExistence type="predicted"/>
<dbReference type="AlphaFoldDB" id="D8MAC7"/>
<accession>D8MAC7</accession>
<sequence length="56" mass="6079">MRRFTCGSARCVIGSFPRGDSTAVIVTYASAISIITVRGCRTAWVFEITGISCGFW</sequence>
<dbReference type="InParanoid" id="D8MAC7"/>
<protein>
    <submittedName>
        <fullName evidence="1">Uncharacterized protein</fullName>
    </submittedName>
</protein>
<organism evidence="1">
    <name type="scientific">Blastocystis hominis</name>
    <dbReference type="NCBI Taxonomy" id="12968"/>
    <lineage>
        <taxon>Eukaryota</taxon>
        <taxon>Sar</taxon>
        <taxon>Stramenopiles</taxon>
        <taxon>Bigyra</taxon>
        <taxon>Opalozoa</taxon>
        <taxon>Opalinata</taxon>
        <taxon>Blastocystidae</taxon>
        <taxon>Blastocystis</taxon>
    </lineage>
</organism>